<keyword evidence="2" id="KW-0614">Plasmid</keyword>
<feature type="signal peptide" evidence="1">
    <location>
        <begin position="1"/>
        <end position="27"/>
    </location>
</feature>
<geneLocation type="plasmid" evidence="2">
    <name>pSTY1-1899</name>
</geneLocation>
<evidence type="ECO:0008006" key="3">
    <source>
        <dbReference type="Google" id="ProtNLM"/>
    </source>
</evidence>
<accession>A0A1S6L560</accession>
<dbReference type="AlphaFoldDB" id="A0A1S6L560"/>
<gene>
    <name evidence="2" type="ORF">AX02_50925</name>
</gene>
<protein>
    <recommendedName>
        <fullName evidence="3">Outer membrane protein</fullName>
    </recommendedName>
</protein>
<evidence type="ECO:0000313" key="2">
    <source>
        <dbReference type="EMBL" id="AQT30981.1"/>
    </source>
</evidence>
<keyword evidence="1" id="KW-0732">Signal</keyword>
<reference evidence="2" key="1">
    <citation type="submission" date="2017-02" db="EMBL/GenBank/DDBJ databases">
        <title>Comparative Genomic Analysis of Salmonella Anatum and Typhimurium Isolated from Humans and Cattle.</title>
        <authorList>
            <person name="Nguyen S.V."/>
            <person name="Harhay D.M."/>
            <person name="Bono J.L."/>
            <person name="Smith T.P.L."/>
            <person name="Fields P.I."/>
            <person name="Dinsmore B.A."/>
            <person name="Santovenia M."/>
            <person name="Kelley C.M."/>
            <person name="Wang R."/>
            <person name="Bosilevac J.M."/>
            <person name="Harhay G.P."/>
        </authorList>
    </citation>
    <scope>NUCLEOTIDE SEQUENCE</scope>
    <source>
        <strain evidence="2">USDA-ARS-USMARC-1899</strain>
        <plasmid evidence="2">pSTY1-1899</plasmid>
    </source>
</reference>
<name>A0A1S6L560_SALTM</name>
<dbReference type="EMBL" id="CP014962">
    <property type="protein sequence ID" value="AQT30981.1"/>
    <property type="molecule type" value="Genomic_DNA"/>
</dbReference>
<proteinExistence type="predicted"/>
<evidence type="ECO:0000256" key="1">
    <source>
        <dbReference type="SAM" id="SignalP"/>
    </source>
</evidence>
<feature type="chain" id="PRO_5010564620" description="Outer membrane protein" evidence="1">
    <location>
        <begin position="28"/>
        <end position="295"/>
    </location>
</feature>
<sequence>MGYKMLKLLIASVIIMGGTVITYPAHAKTTTVSTYSQGIYQYQMQASNFMIKSDQAALSMVTMTSFSQCNVQIISRTCNGTAMVIAPDGTRYPAEVECKVADKGFGVMFRAPGLVQNGIVAGEGYILPAGYTLMFSLSRTGEVRTTRTLYDECEASSLGSWLHQYHLPSPSVTLTSSSGARYTLGNGVMSTSFPAGGTTKSITVEHPDSINSKAGVNGAFEQVILKASGTPGASIRVTQSITPSEVARNAQLLKTTGGQCTTMRAGDECKLVLAPGTIRPGQTSSGTVLISVQLQ</sequence>
<organism evidence="2">
    <name type="scientific">Salmonella enterica subsp. enterica serovar Typhimurium str. USDA-ARS-USMARC-1899</name>
    <dbReference type="NCBI Taxonomy" id="1454639"/>
    <lineage>
        <taxon>Bacteria</taxon>
        <taxon>Pseudomonadati</taxon>
        <taxon>Pseudomonadota</taxon>
        <taxon>Gammaproteobacteria</taxon>
        <taxon>Enterobacterales</taxon>
        <taxon>Enterobacteriaceae</taxon>
        <taxon>Salmonella</taxon>
    </lineage>
</organism>